<organism evidence="1">
    <name type="scientific">uncultured SAR11 cluster alpha proteobacterium H17925_45G17</name>
    <dbReference type="NCBI Taxonomy" id="715038"/>
    <lineage>
        <taxon>Bacteria</taxon>
        <taxon>Pseudomonadati</taxon>
        <taxon>Pseudomonadota</taxon>
        <taxon>Alphaproteobacteria</taxon>
        <taxon>Candidatus Pelagibacterales</taxon>
        <taxon>environmental samples</taxon>
    </lineage>
</organism>
<reference evidence="1" key="1">
    <citation type="submission" date="2010-01" db="EMBL/GenBank/DDBJ databases">
        <title>Genome fragments of uncultured bacteria from the North Pacific Subtropical Gyre.</title>
        <authorList>
            <person name="Pham V.D."/>
            <person name="DeLong E.F."/>
        </authorList>
    </citation>
    <scope>NUCLEOTIDE SEQUENCE</scope>
</reference>
<dbReference type="InterPro" id="IPR036188">
    <property type="entry name" value="FAD/NAD-bd_sf"/>
</dbReference>
<dbReference type="Gene3D" id="3.50.50.60">
    <property type="entry name" value="FAD/NAD(P)-binding domain"/>
    <property type="match status" value="1"/>
</dbReference>
<dbReference type="AlphaFoldDB" id="E7CA26"/>
<sequence>MLGGGVAVIAAGAFSCLHACLAAIVTMVIAALCGGFWHLSQPPATLEEVVKARFVVNCAGLGSDKIARMVSLHHPVPLTCF</sequence>
<name>E7CA26_9PROT</name>
<proteinExistence type="predicted"/>
<protein>
    <submittedName>
        <fullName evidence="1">Uncharacterized protein</fullName>
    </submittedName>
</protein>
<accession>E7CA26</accession>
<dbReference type="EMBL" id="GU574704">
    <property type="protein sequence ID" value="ADH43010.1"/>
    <property type="molecule type" value="Genomic_DNA"/>
</dbReference>
<evidence type="ECO:0000313" key="1">
    <source>
        <dbReference type="EMBL" id="ADH43010.1"/>
    </source>
</evidence>